<evidence type="ECO:0000259" key="3">
    <source>
        <dbReference type="PROSITE" id="PS50965"/>
    </source>
</evidence>
<sequence length="326" mass="37056">MRFWLFTLLLLLLRSPLAYSQQQYTEAACILLQQQIERFSPQPQLSTYQDSKRQFDKHCQKPIPAPDKPLVLTNIPAKSAMPPANTAAESVAAPANPSAQVQKFDIGAMMLSLFTPYIPYIIGTLLLLVLPGLLIALVFGNKARFLGAMAERQLHRLLVRNLPVAYQHYRNLILETAKGDLTEIDHLVLSPFGIFVIEVKNYKGWIFGSEHQPQWTVQHFRSKGSFQNPLHQNSKHTAAVKFALGISLHDSKQVHSIVAFSDRAELRTSLPAQVCYIRQVAAYIQQFTQPCFSDEQLRQFTARLNIMASKQRNLRKVHLKQVKSRQ</sequence>
<feature type="transmembrane region" description="Helical" evidence="1">
    <location>
        <begin position="117"/>
        <end position="139"/>
    </location>
</feature>
<keyword evidence="1" id="KW-0472">Membrane</keyword>
<dbReference type="EMBL" id="OBEB01000002">
    <property type="protein sequence ID" value="SNY50092.1"/>
    <property type="molecule type" value="Genomic_DNA"/>
</dbReference>
<dbReference type="OrthoDB" id="5782056at2"/>
<protein>
    <submittedName>
        <fullName evidence="4">Nuclease-related domain-containing protein</fullName>
    </submittedName>
</protein>
<dbReference type="RefSeq" id="WP_097110872.1">
    <property type="nucleotide sequence ID" value="NZ_OBEB01000002.1"/>
</dbReference>
<reference evidence="5" key="1">
    <citation type="submission" date="2017-09" db="EMBL/GenBank/DDBJ databases">
        <authorList>
            <person name="Varghese N."/>
            <person name="Submissions S."/>
        </authorList>
    </citation>
    <scope>NUCLEOTIDE SEQUENCE [LARGE SCALE GENOMIC DNA]</scope>
    <source>
        <strain evidence="5">CGMCC 1.12461</strain>
    </source>
</reference>
<accession>A0A285IQ44</accession>
<name>A0A285IQ44_9GAMM</name>
<dbReference type="InterPro" id="IPR011528">
    <property type="entry name" value="NERD"/>
</dbReference>
<keyword evidence="5" id="KW-1185">Reference proteome</keyword>
<keyword evidence="1" id="KW-1133">Transmembrane helix</keyword>
<evidence type="ECO:0000256" key="1">
    <source>
        <dbReference type="SAM" id="Phobius"/>
    </source>
</evidence>
<feature type="signal peptide" evidence="2">
    <location>
        <begin position="1"/>
        <end position="20"/>
    </location>
</feature>
<feature type="domain" description="NERD" evidence="3">
    <location>
        <begin position="146"/>
        <end position="263"/>
    </location>
</feature>
<dbReference type="PROSITE" id="PS50965">
    <property type="entry name" value="NERD"/>
    <property type="match status" value="1"/>
</dbReference>
<dbReference type="Proteomes" id="UP000219353">
    <property type="component" value="Unassembled WGS sequence"/>
</dbReference>
<proteinExistence type="predicted"/>
<keyword evidence="2" id="KW-0732">Signal</keyword>
<keyword evidence="1" id="KW-0812">Transmembrane</keyword>
<feature type="chain" id="PRO_5013012829" evidence="2">
    <location>
        <begin position="21"/>
        <end position="326"/>
    </location>
</feature>
<dbReference type="Pfam" id="PF08378">
    <property type="entry name" value="NERD"/>
    <property type="match status" value="1"/>
</dbReference>
<evidence type="ECO:0000313" key="5">
    <source>
        <dbReference type="Proteomes" id="UP000219353"/>
    </source>
</evidence>
<gene>
    <name evidence="4" type="ORF">SAMN06297280_1625</name>
</gene>
<evidence type="ECO:0000313" key="4">
    <source>
        <dbReference type="EMBL" id="SNY50092.1"/>
    </source>
</evidence>
<organism evidence="4 5">
    <name type="scientific">Arsukibacterium tuosuense</name>
    <dbReference type="NCBI Taxonomy" id="1323745"/>
    <lineage>
        <taxon>Bacteria</taxon>
        <taxon>Pseudomonadati</taxon>
        <taxon>Pseudomonadota</taxon>
        <taxon>Gammaproteobacteria</taxon>
        <taxon>Chromatiales</taxon>
        <taxon>Chromatiaceae</taxon>
        <taxon>Arsukibacterium</taxon>
    </lineage>
</organism>
<evidence type="ECO:0000256" key="2">
    <source>
        <dbReference type="SAM" id="SignalP"/>
    </source>
</evidence>
<dbReference type="AlphaFoldDB" id="A0A285IQ44"/>